<keyword evidence="3 4" id="KW-0067">ATP-binding</keyword>
<dbReference type="RefSeq" id="WP_002563431.1">
    <property type="nucleotide sequence ID" value="NZ_CALJSN010000006.1"/>
</dbReference>
<evidence type="ECO:0000256" key="1">
    <source>
        <dbReference type="ARBA" id="ARBA00010638"/>
    </source>
</evidence>
<comment type="caution">
    <text evidence="5">The sequence shown here is derived from an EMBL/GenBank/DDBJ whole genome shotgun (WGS) entry which is preliminary data.</text>
</comment>
<dbReference type="PANTHER" id="PTHR23407:SF1">
    <property type="entry name" value="5-FORMYLTETRAHYDROFOLATE CYCLO-LIGASE"/>
    <property type="match status" value="1"/>
</dbReference>
<evidence type="ECO:0000256" key="3">
    <source>
        <dbReference type="ARBA" id="ARBA00022840"/>
    </source>
</evidence>
<dbReference type="InterPro" id="IPR037171">
    <property type="entry name" value="NagB/RpiA_transferase-like"/>
</dbReference>
<dbReference type="PIRSF" id="PIRSF006806">
    <property type="entry name" value="FTHF_cligase"/>
    <property type="match status" value="1"/>
</dbReference>
<evidence type="ECO:0000256" key="4">
    <source>
        <dbReference type="PIRSR" id="PIRSR006806-1"/>
    </source>
</evidence>
<keyword evidence="2 4" id="KW-0547">Nucleotide-binding</keyword>
<protein>
    <submittedName>
        <fullName evidence="5">5-formyltetrahydrofolate cyclo-ligase</fullName>
    </submittedName>
</protein>
<comment type="similarity">
    <text evidence="1">Belongs to the 5-formyltetrahydrofolate cyclo-ligase family.</text>
</comment>
<dbReference type="GO" id="GO:0005524">
    <property type="term" value="F:ATP binding"/>
    <property type="evidence" value="ECO:0007669"/>
    <property type="project" value="UniProtKB-KW"/>
</dbReference>
<evidence type="ECO:0000256" key="2">
    <source>
        <dbReference type="ARBA" id="ARBA00022741"/>
    </source>
</evidence>
<evidence type="ECO:0000313" key="6">
    <source>
        <dbReference type="Proteomes" id="UP000183687"/>
    </source>
</evidence>
<dbReference type="Gene3D" id="3.40.50.10420">
    <property type="entry name" value="NagB/RpiA/CoA transferase-like"/>
    <property type="match status" value="1"/>
</dbReference>
<evidence type="ECO:0000313" key="5">
    <source>
        <dbReference type="EMBL" id="SEB49153.1"/>
    </source>
</evidence>
<reference evidence="5 6" key="1">
    <citation type="submission" date="2016-10" db="EMBL/GenBank/DDBJ databases">
        <authorList>
            <person name="Varghese N."/>
            <person name="Submissions S."/>
        </authorList>
    </citation>
    <scope>NUCLEOTIDE SEQUENCE [LARGE SCALE GENOMIC DNA]</scope>
    <source>
        <strain evidence="5 6">DSM 20586</strain>
    </source>
</reference>
<feature type="binding site" evidence="4">
    <location>
        <position position="63"/>
    </location>
    <ligand>
        <name>substrate</name>
    </ligand>
</feature>
<dbReference type="Pfam" id="PF01812">
    <property type="entry name" value="5-FTHF_cyc-lig"/>
    <property type="match status" value="1"/>
</dbReference>
<gene>
    <name evidence="5" type="ORF">SAMN04489746_0390</name>
</gene>
<dbReference type="InterPro" id="IPR024185">
    <property type="entry name" value="FTHF_cligase-like_sf"/>
</dbReference>
<dbReference type="GO" id="GO:0009396">
    <property type="term" value="P:folic acid-containing compound biosynthetic process"/>
    <property type="evidence" value="ECO:0007669"/>
    <property type="project" value="TreeGrafter"/>
</dbReference>
<dbReference type="GO" id="GO:0030272">
    <property type="term" value="F:5-formyltetrahydrofolate cyclo-ligase activity"/>
    <property type="evidence" value="ECO:0007669"/>
    <property type="project" value="TreeGrafter"/>
</dbReference>
<feature type="binding site" evidence="4">
    <location>
        <begin position="179"/>
        <end position="187"/>
    </location>
    <ligand>
        <name>ATP</name>
        <dbReference type="ChEBI" id="CHEBI:30616"/>
    </ligand>
</feature>
<dbReference type="AlphaFoldDB" id="A0AB38A5C1"/>
<dbReference type="SUPFAM" id="SSF100950">
    <property type="entry name" value="NagB/RpiA/CoA transferase-like"/>
    <property type="match status" value="1"/>
</dbReference>
<dbReference type="Proteomes" id="UP000183687">
    <property type="component" value="Unassembled WGS sequence"/>
</dbReference>
<dbReference type="InterPro" id="IPR002698">
    <property type="entry name" value="FTHF_cligase"/>
</dbReference>
<dbReference type="PANTHER" id="PTHR23407">
    <property type="entry name" value="ATPASE INHIBITOR/5-FORMYLTETRAHYDROFOLATE CYCLO-LIGASE"/>
    <property type="match status" value="1"/>
</dbReference>
<name>A0AB38A5C1_9ACTN</name>
<dbReference type="EMBL" id="FNSH01000001">
    <property type="protein sequence ID" value="SEB49153.1"/>
    <property type="molecule type" value="Genomic_DNA"/>
</dbReference>
<dbReference type="GO" id="GO:0035999">
    <property type="term" value="P:tetrahydrofolate interconversion"/>
    <property type="evidence" value="ECO:0007669"/>
    <property type="project" value="TreeGrafter"/>
</dbReference>
<feature type="binding site" evidence="4">
    <location>
        <position position="58"/>
    </location>
    <ligand>
        <name>substrate</name>
    </ligand>
</feature>
<feature type="binding site" evidence="4">
    <location>
        <begin position="12"/>
        <end position="16"/>
    </location>
    <ligand>
        <name>ATP</name>
        <dbReference type="ChEBI" id="CHEBI:30616"/>
    </ligand>
</feature>
<sequence>MNDRRSLIPKCKQSLREEALARRSSLLASERAAQASAITTHLLALPEWQQADTIFAYVSLPAEVSTVALIEAAWEQGKTLAFPRVDQTTKRLLWYSCKPQPSYAQLAATDQLADAGFERSAFGVWEPLENPAALLKVGEGYPEIAGARPAQGVAAYAPVKNPQQLAVIPGLVYDHVGYRLGYGMGCYDRFLSIFPGFSVGVVHSSNLIYSLESEQCLTNRDLPVRCVICDTQVIRP</sequence>
<proteinExistence type="inferred from homology"/>
<organism evidence="5 6">
    <name type="scientific">Atopobium minutum</name>
    <dbReference type="NCBI Taxonomy" id="1381"/>
    <lineage>
        <taxon>Bacteria</taxon>
        <taxon>Bacillati</taxon>
        <taxon>Actinomycetota</taxon>
        <taxon>Coriobacteriia</taxon>
        <taxon>Coriobacteriales</taxon>
        <taxon>Atopobiaceae</taxon>
        <taxon>Atopobium</taxon>
    </lineage>
</organism>
<accession>A0AB38A5C1</accession>